<dbReference type="Proteomes" id="UP000831113">
    <property type="component" value="Chromosome"/>
</dbReference>
<evidence type="ECO:0000256" key="14">
    <source>
        <dbReference type="SAM" id="SignalP"/>
    </source>
</evidence>
<dbReference type="InterPro" id="IPR013783">
    <property type="entry name" value="Ig-like_fold"/>
</dbReference>
<dbReference type="PROSITE" id="PS50109">
    <property type="entry name" value="HIS_KIN"/>
    <property type="match status" value="1"/>
</dbReference>
<dbReference type="RefSeq" id="WP_243797290.1">
    <property type="nucleotide sequence ID" value="NZ_CP094669.1"/>
</dbReference>
<evidence type="ECO:0000256" key="11">
    <source>
        <dbReference type="ARBA" id="ARBA00023136"/>
    </source>
</evidence>
<keyword evidence="11" id="KW-0472">Membrane</keyword>
<protein>
    <recommendedName>
        <fullName evidence="3">histidine kinase</fullName>
        <ecNumber evidence="3">2.7.13.3</ecNumber>
    </recommendedName>
</protein>
<dbReference type="InterPro" id="IPR003661">
    <property type="entry name" value="HisK_dim/P_dom"/>
</dbReference>
<evidence type="ECO:0000256" key="5">
    <source>
        <dbReference type="ARBA" id="ARBA00022553"/>
    </source>
</evidence>
<evidence type="ECO:0000256" key="9">
    <source>
        <dbReference type="ARBA" id="ARBA00022989"/>
    </source>
</evidence>
<name>A0ABY4D2A4_9BACT</name>
<dbReference type="InterPro" id="IPR003594">
    <property type="entry name" value="HATPase_dom"/>
</dbReference>
<keyword evidence="7" id="KW-0547">Nucleotide-binding</keyword>
<dbReference type="Gene3D" id="2.130.10.10">
    <property type="entry name" value="YVTN repeat-like/Quinoprotein amine dehydrogenase"/>
    <property type="match status" value="2"/>
</dbReference>
<dbReference type="SUPFAM" id="SSF52172">
    <property type="entry name" value="CheY-like"/>
    <property type="match status" value="1"/>
</dbReference>
<dbReference type="InterPro" id="IPR001789">
    <property type="entry name" value="Sig_transdc_resp-reg_receiver"/>
</dbReference>
<feature type="modified residue" description="Phosphohistidine" evidence="12">
    <location>
        <position position="1154"/>
    </location>
</feature>
<dbReference type="GO" id="GO:0005524">
    <property type="term" value="F:ATP binding"/>
    <property type="evidence" value="ECO:0007669"/>
    <property type="project" value="UniProtKB-KW"/>
</dbReference>
<evidence type="ECO:0000256" key="4">
    <source>
        <dbReference type="ARBA" id="ARBA00022475"/>
    </source>
</evidence>
<evidence type="ECO:0000313" key="18">
    <source>
        <dbReference type="EMBL" id="UOG74093.1"/>
    </source>
</evidence>
<dbReference type="InterPro" id="IPR011110">
    <property type="entry name" value="Reg_prop"/>
</dbReference>
<dbReference type="Pfam" id="PF00512">
    <property type="entry name" value="HisKA"/>
    <property type="match status" value="1"/>
</dbReference>
<dbReference type="PANTHER" id="PTHR45339">
    <property type="entry name" value="HYBRID SIGNAL TRANSDUCTION HISTIDINE KINASE J"/>
    <property type="match status" value="1"/>
</dbReference>
<dbReference type="Pfam" id="PF02518">
    <property type="entry name" value="HATPase_c"/>
    <property type="match status" value="1"/>
</dbReference>
<evidence type="ECO:0000256" key="10">
    <source>
        <dbReference type="ARBA" id="ARBA00023012"/>
    </source>
</evidence>
<evidence type="ECO:0000256" key="2">
    <source>
        <dbReference type="ARBA" id="ARBA00004651"/>
    </source>
</evidence>
<dbReference type="PROSITE" id="PS50894">
    <property type="entry name" value="HPT"/>
    <property type="match status" value="1"/>
</dbReference>
<comment type="catalytic activity">
    <reaction evidence="1">
        <text>ATP + protein L-histidine = ADP + protein N-phospho-L-histidine.</text>
        <dbReference type="EC" id="2.7.13.3"/>
    </reaction>
</comment>
<dbReference type="CDD" id="cd00082">
    <property type="entry name" value="HisKA"/>
    <property type="match status" value="1"/>
</dbReference>
<dbReference type="InterPro" id="IPR036641">
    <property type="entry name" value="HPT_dom_sf"/>
</dbReference>
<dbReference type="PRINTS" id="PR00344">
    <property type="entry name" value="BCTRLSENSOR"/>
</dbReference>
<evidence type="ECO:0000259" key="16">
    <source>
        <dbReference type="PROSITE" id="PS50110"/>
    </source>
</evidence>
<feature type="domain" description="Histidine kinase" evidence="15">
    <location>
        <begin position="715"/>
        <end position="937"/>
    </location>
</feature>
<dbReference type="Pfam" id="PF07495">
    <property type="entry name" value="Y_Y_Y"/>
    <property type="match status" value="1"/>
</dbReference>
<keyword evidence="14" id="KW-0732">Signal</keyword>
<sequence>MLLRCYRLLFTLFVCWGSCGLGAQAQQASPQYFLKQFGPADGLPQPFIYALAQDQAGYLWIGTAEGLVRYDGTEFVTFSTKDGLAEDFVTALYVQPQTGHVWVSHYQGGVSCWDGQRVRRVPAKAVQPKGFHPRPGIAAPDTVYKNATQFGLATQQVATLHQVLPAGTVPQVVLTDREHNLWVGTAGQGLWRWSDRHISFYPLPKNSVSALFNQGKAGGISTTGELVSLNSISGQPSPFIVYPGKLLPYPPSAVLYTADKPSNLISSNAYSKLVPGSILAGTAGHGLWQGAVIPRRSILRLVRRLPTTLSVTALAQQRNGDVWVGTALDGLYQLPADSTKAVQHFTTANGLLHNTIYALTADSTGGVWIGTHDTGLAMWRQGSFHYFRFPSGSLDVSALLTDGAGRVWIGTEGNGIFCYEKGLLRNYGPSNGLRSPYCYALLPIRWRNNSGNISQHEQVLVVHRNSLSFSDTTLRHFIPAALPGNPLVRDLLPQATVDKSAFCVWLRTRSGLLCLRTTTATLLPGTRTPTPTLLSSEVDGATRLPTQLNELSATQHRVSFMFRGISLLPNQTDLQYQYRLAGYQEQWSHPTVVGEAQFPRLDAGHYSFEVRCRRGAQGRWSASTVTAFSIATPFWQTWWFALTSLVLLGAGVFALIRVREATLRRQKVQLETTVRARTHELREQKAHIEDMNAELVVARDVAEASRKAKAQFLANMSHEIRTPMNAVIGLTHLLRQTPVNSEQNEYLEAVQSSSQNLLVIINDILDSSKIEAGKLSLEHTAFRLPELLRRVASMFRFATEAKHLYFNLEIDSTVPTAVLGDSVRLNQVLVNLVGNAVKFTTTGGVTVRVTSSSTEPSGLQLVRFVVRDTGIGIPANKLDAIFEDFSQANTSTTRQFGGTGLGLSIARNLVELHGGRLWVESEDGQGSAFSFEIPYTVADPTEVAPEATLAVGRFEPELRVLVAEDNDLNQLVARKTLEAWNVQVTIAANGRLAVEAAEQHTFDAVLMDVQMPEMDGYEAARQLRARFPDSAVLPIIGLTASALPEDRALALEAGMNDTLAKPFDPAVLYARLAHYTGRGHLAAQTPSFPGAEPTELTASLPTLDWTLLEELAGGNEAFVQQIINTFINQAPPLQKQLETELASVDPAAMARTAHKLKGQVAYFGVEELYSTLETLEQQAKQNATPDTLSALVEQSGEYLRRLYPQLRER</sequence>
<dbReference type="InterPro" id="IPR008207">
    <property type="entry name" value="Sig_transdc_His_kin_Hpt_dom"/>
</dbReference>
<dbReference type="SUPFAM" id="SSF47384">
    <property type="entry name" value="Homodimeric domain of signal transducing histidine kinase"/>
    <property type="match status" value="1"/>
</dbReference>
<feature type="modified residue" description="4-aspartylphosphate" evidence="13">
    <location>
        <position position="1008"/>
    </location>
</feature>
<reference evidence="18 19" key="1">
    <citation type="submission" date="2022-03" db="EMBL/GenBank/DDBJ databases">
        <title>Hymenobactersp. isolated from the air.</title>
        <authorList>
            <person name="Won M."/>
            <person name="Kwon S.-W."/>
        </authorList>
    </citation>
    <scope>NUCLEOTIDE SEQUENCE [LARGE SCALE GENOMIC DNA]</scope>
    <source>
        <strain evidence="18 19">KACC 21982</strain>
    </source>
</reference>
<dbReference type="SMART" id="SM00387">
    <property type="entry name" value="HATPase_c"/>
    <property type="match status" value="1"/>
</dbReference>
<evidence type="ECO:0000256" key="12">
    <source>
        <dbReference type="PROSITE-ProRule" id="PRU00110"/>
    </source>
</evidence>
<proteinExistence type="predicted"/>
<dbReference type="SMART" id="SM00388">
    <property type="entry name" value="HisKA"/>
    <property type="match status" value="1"/>
</dbReference>
<dbReference type="SUPFAM" id="SSF63829">
    <property type="entry name" value="Calcium-dependent phosphotriesterase"/>
    <property type="match status" value="2"/>
</dbReference>
<feature type="domain" description="HPt" evidence="17">
    <location>
        <begin position="1115"/>
        <end position="1209"/>
    </location>
</feature>
<evidence type="ECO:0000256" key="6">
    <source>
        <dbReference type="ARBA" id="ARBA00022692"/>
    </source>
</evidence>
<keyword evidence="8 18" id="KW-0067">ATP-binding</keyword>
<dbReference type="EC" id="2.7.13.3" evidence="3"/>
<dbReference type="CDD" id="cd00088">
    <property type="entry name" value="HPT"/>
    <property type="match status" value="1"/>
</dbReference>
<keyword evidence="10" id="KW-0902">Two-component regulatory system</keyword>
<dbReference type="PROSITE" id="PS50110">
    <property type="entry name" value="RESPONSE_REGULATORY"/>
    <property type="match status" value="1"/>
</dbReference>
<keyword evidence="19" id="KW-1185">Reference proteome</keyword>
<evidence type="ECO:0000256" key="7">
    <source>
        <dbReference type="ARBA" id="ARBA00022741"/>
    </source>
</evidence>
<gene>
    <name evidence="18" type="ORF">MTX78_18465</name>
</gene>
<accession>A0ABY4D2A4</accession>
<dbReference type="Gene3D" id="1.20.120.160">
    <property type="entry name" value="HPT domain"/>
    <property type="match status" value="1"/>
</dbReference>
<evidence type="ECO:0000313" key="19">
    <source>
        <dbReference type="Proteomes" id="UP000831113"/>
    </source>
</evidence>
<dbReference type="Gene3D" id="3.30.565.10">
    <property type="entry name" value="Histidine kinase-like ATPase, C-terminal domain"/>
    <property type="match status" value="1"/>
</dbReference>
<dbReference type="SUPFAM" id="SSF47226">
    <property type="entry name" value="Histidine-containing phosphotransfer domain, HPT domain"/>
    <property type="match status" value="1"/>
</dbReference>
<keyword evidence="4" id="KW-1003">Cell membrane</keyword>
<dbReference type="InterPro" id="IPR036097">
    <property type="entry name" value="HisK_dim/P_sf"/>
</dbReference>
<dbReference type="Gene3D" id="2.60.40.10">
    <property type="entry name" value="Immunoglobulins"/>
    <property type="match status" value="1"/>
</dbReference>
<dbReference type="SMART" id="SM00448">
    <property type="entry name" value="REC"/>
    <property type="match status" value="1"/>
</dbReference>
<dbReference type="SUPFAM" id="SSF55874">
    <property type="entry name" value="ATPase domain of HSP90 chaperone/DNA topoisomerase II/histidine kinase"/>
    <property type="match status" value="1"/>
</dbReference>
<evidence type="ECO:0000259" key="17">
    <source>
        <dbReference type="PROSITE" id="PS50894"/>
    </source>
</evidence>
<evidence type="ECO:0000256" key="1">
    <source>
        <dbReference type="ARBA" id="ARBA00000085"/>
    </source>
</evidence>
<evidence type="ECO:0000256" key="13">
    <source>
        <dbReference type="PROSITE-ProRule" id="PRU00169"/>
    </source>
</evidence>
<dbReference type="EMBL" id="CP094669">
    <property type="protein sequence ID" value="UOG74093.1"/>
    <property type="molecule type" value="Genomic_DNA"/>
</dbReference>
<keyword evidence="5 13" id="KW-0597">Phosphoprotein</keyword>
<dbReference type="InterPro" id="IPR011123">
    <property type="entry name" value="Y_Y_Y"/>
</dbReference>
<keyword evidence="9" id="KW-1133">Transmembrane helix</keyword>
<comment type="subcellular location">
    <subcellularLocation>
        <location evidence="2">Cell membrane</location>
        <topology evidence="2">Multi-pass membrane protein</topology>
    </subcellularLocation>
</comment>
<dbReference type="PANTHER" id="PTHR45339:SF1">
    <property type="entry name" value="HYBRID SIGNAL TRANSDUCTION HISTIDINE KINASE J"/>
    <property type="match status" value="1"/>
</dbReference>
<feature type="signal peptide" evidence="14">
    <location>
        <begin position="1"/>
        <end position="23"/>
    </location>
</feature>
<dbReference type="Gene3D" id="1.10.287.130">
    <property type="match status" value="1"/>
</dbReference>
<dbReference type="Pfam" id="PF07494">
    <property type="entry name" value="Reg_prop"/>
    <property type="match status" value="2"/>
</dbReference>
<organism evidence="18 19">
    <name type="scientific">Hymenobacter tibetensis</name>
    <dbReference type="NCBI Taxonomy" id="497967"/>
    <lineage>
        <taxon>Bacteria</taxon>
        <taxon>Pseudomonadati</taxon>
        <taxon>Bacteroidota</taxon>
        <taxon>Cytophagia</taxon>
        <taxon>Cytophagales</taxon>
        <taxon>Hymenobacteraceae</taxon>
        <taxon>Hymenobacter</taxon>
    </lineage>
</organism>
<evidence type="ECO:0000259" key="15">
    <source>
        <dbReference type="PROSITE" id="PS50109"/>
    </source>
</evidence>
<feature type="domain" description="Response regulatory" evidence="16">
    <location>
        <begin position="959"/>
        <end position="1076"/>
    </location>
</feature>
<dbReference type="InterPro" id="IPR005467">
    <property type="entry name" value="His_kinase_dom"/>
</dbReference>
<dbReference type="Pfam" id="PF00072">
    <property type="entry name" value="Response_reg"/>
    <property type="match status" value="1"/>
</dbReference>
<dbReference type="Pfam" id="PF01627">
    <property type="entry name" value="Hpt"/>
    <property type="match status" value="1"/>
</dbReference>
<feature type="chain" id="PRO_5045464580" description="histidine kinase" evidence="14">
    <location>
        <begin position="24"/>
        <end position="1209"/>
    </location>
</feature>
<dbReference type="InterPro" id="IPR011006">
    <property type="entry name" value="CheY-like_superfamily"/>
</dbReference>
<dbReference type="InterPro" id="IPR004358">
    <property type="entry name" value="Sig_transdc_His_kin-like_C"/>
</dbReference>
<dbReference type="InterPro" id="IPR036890">
    <property type="entry name" value="HATPase_C_sf"/>
</dbReference>
<dbReference type="InterPro" id="IPR015943">
    <property type="entry name" value="WD40/YVTN_repeat-like_dom_sf"/>
</dbReference>
<dbReference type="Gene3D" id="3.40.50.2300">
    <property type="match status" value="1"/>
</dbReference>
<evidence type="ECO:0000256" key="3">
    <source>
        <dbReference type="ARBA" id="ARBA00012438"/>
    </source>
</evidence>
<keyword evidence="6" id="KW-0812">Transmembrane</keyword>
<dbReference type="CDD" id="cd16922">
    <property type="entry name" value="HATPase_EvgS-ArcB-TorS-like"/>
    <property type="match status" value="1"/>
</dbReference>
<evidence type="ECO:0000256" key="8">
    <source>
        <dbReference type="ARBA" id="ARBA00022840"/>
    </source>
</evidence>
<dbReference type="CDD" id="cd17546">
    <property type="entry name" value="REC_hyHK_CKI1_RcsC-like"/>
    <property type="match status" value="1"/>
</dbReference>